<evidence type="ECO:0000313" key="3">
    <source>
        <dbReference type="Proteomes" id="UP000305948"/>
    </source>
</evidence>
<gene>
    <name evidence="2" type="ORF">OE88DRAFT_1525328</name>
</gene>
<feature type="transmembrane region" description="Helical" evidence="1">
    <location>
        <begin position="167"/>
        <end position="190"/>
    </location>
</feature>
<sequence>MHLMARHGEFIQRIPSSLADGLLIWRCYNVWNRRRRVVLVPFLMLVTETLCGYSVVGIVTYLYRLRLSIPRPITLQSVPEQWWHMAGVESWVTVAFYALSLVTNVTVTVLIAWKIWKTTKESREFFGPTHGRRLTRVLLLMVESGAFYSLCLLLSCIFSLIEDRSTAWFVTTAVTNQVVGIAPTLIVILVSPHSMRQPTTWISVVSGLTSPAEDNHERKKAQRLAVEIPAENVRRLTVELTPRFDLDVELGVGRKEEGSMESHEGGR</sequence>
<protein>
    <submittedName>
        <fullName evidence="2">Uncharacterized protein</fullName>
    </submittedName>
</protein>
<dbReference type="Proteomes" id="UP000305948">
    <property type="component" value="Unassembled WGS sequence"/>
</dbReference>
<dbReference type="AlphaFoldDB" id="A0A5C3N1X8"/>
<evidence type="ECO:0000313" key="2">
    <source>
        <dbReference type="EMBL" id="TFK51267.1"/>
    </source>
</evidence>
<feature type="transmembrane region" description="Helical" evidence="1">
    <location>
        <begin position="94"/>
        <end position="116"/>
    </location>
</feature>
<dbReference type="OrthoDB" id="3174319at2759"/>
<keyword evidence="1" id="KW-0812">Transmembrane</keyword>
<accession>A0A5C3N1X8</accession>
<keyword evidence="1" id="KW-0472">Membrane</keyword>
<evidence type="ECO:0000256" key="1">
    <source>
        <dbReference type="SAM" id="Phobius"/>
    </source>
</evidence>
<name>A0A5C3N1X8_9AGAM</name>
<feature type="transmembrane region" description="Helical" evidence="1">
    <location>
        <begin position="137"/>
        <end position="161"/>
    </location>
</feature>
<dbReference type="EMBL" id="ML213511">
    <property type="protein sequence ID" value="TFK51267.1"/>
    <property type="molecule type" value="Genomic_DNA"/>
</dbReference>
<feature type="transmembrane region" description="Helical" evidence="1">
    <location>
        <begin position="38"/>
        <end position="63"/>
    </location>
</feature>
<organism evidence="2 3">
    <name type="scientific">Heliocybe sulcata</name>
    <dbReference type="NCBI Taxonomy" id="5364"/>
    <lineage>
        <taxon>Eukaryota</taxon>
        <taxon>Fungi</taxon>
        <taxon>Dikarya</taxon>
        <taxon>Basidiomycota</taxon>
        <taxon>Agaricomycotina</taxon>
        <taxon>Agaricomycetes</taxon>
        <taxon>Gloeophyllales</taxon>
        <taxon>Gloeophyllaceae</taxon>
        <taxon>Heliocybe</taxon>
    </lineage>
</organism>
<reference evidence="2 3" key="1">
    <citation type="journal article" date="2019" name="Nat. Ecol. Evol.">
        <title>Megaphylogeny resolves global patterns of mushroom evolution.</title>
        <authorList>
            <person name="Varga T."/>
            <person name="Krizsan K."/>
            <person name="Foldi C."/>
            <person name="Dima B."/>
            <person name="Sanchez-Garcia M."/>
            <person name="Sanchez-Ramirez S."/>
            <person name="Szollosi G.J."/>
            <person name="Szarkandi J.G."/>
            <person name="Papp V."/>
            <person name="Albert L."/>
            <person name="Andreopoulos W."/>
            <person name="Angelini C."/>
            <person name="Antonin V."/>
            <person name="Barry K.W."/>
            <person name="Bougher N.L."/>
            <person name="Buchanan P."/>
            <person name="Buyck B."/>
            <person name="Bense V."/>
            <person name="Catcheside P."/>
            <person name="Chovatia M."/>
            <person name="Cooper J."/>
            <person name="Damon W."/>
            <person name="Desjardin D."/>
            <person name="Finy P."/>
            <person name="Geml J."/>
            <person name="Haridas S."/>
            <person name="Hughes K."/>
            <person name="Justo A."/>
            <person name="Karasinski D."/>
            <person name="Kautmanova I."/>
            <person name="Kiss B."/>
            <person name="Kocsube S."/>
            <person name="Kotiranta H."/>
            <person name="LaButti K.M."/>
            <person name="Lechner B.E."/>
            <person name="Liimatainen K."/>
            <person name="Lipzen A."/>
            <person name="Lukacs Z."/>
            <person name="Mihaltcheva S."/>
            <person name="Morgado L.N."/>
            <person name="Niskanen T."/>
            <person name="Noordeloos M.E."/>
            <person name="Ohm R.A."/>
            <person name="Ortiz-Santana B."/>
            <person name="Ovrebo C."/>
            <person name="Racz N."/>
            <person name="Riley R."/>
            <person name="Savchenko A."/>
            <person name="Shiryaev A."/>
            <person name="Soop K."/>
            <person name="Spirin V."/>
            <person name="Szebenyi C."/>
            <person name="Tomsovsky M."/>
            <person name="Tulloss R.E."/>
            <person name="Uehling J."/>
            <person name="Grigoriev I.V."/>
            <person name="Vagvolgyi C."/>
            <person name="Papp T."/>
            <person name="Martin F.M."/>
            <person name="Miettinen O."/>
            <person name="Hibbett D.S."/>
            <person name="Nagy L.G."/>
        </authorList>
    </citation>
    <scope>NUCLEOTIDE SEQUENCE [LARGE SCALE GENOMIC DNA]</scope>
    <source>
        <strain evidence="2 3">OMC1185</strain>
    </source>
</reference>
<keyword evidence="3" id="KW-1185">Reference proteome</keyword>
<keyword evidence="1" id="KW-1133">Transmembrane helix</keyword>
<proteinExistence type="predicted"/>